<name>A0AAX6G8Q4_IRIPA</name>
<evidence type="ECO:0000313" key="2">
    <source>
        <dbReference type="Proteomes" id="UP001140949"/>
    </source>
</evidence>
<dbReference type="EMBL" id="JANAVB010021799">
    <property type="protein sequence ID" value="KAJ6824748.1"/>
    <property type="molecule type" value="Genomic_DNA"/>
</dbReference>
<dbReference type="AlphaFoldDB" id="A0AAX6G8Q4"/>
<keyword evidence="2" id="KW-1185">Reference proteome</keyword>
<proteinExistence type="predicted"/>
<gene>
    <name evidence="1" type="ORF">M6B38_380150</name>
</gene>
<reference evidence="1" key="1">
    <citation type="journal article" date="2023" name="GigaByte">
        <title>Genome assembly of the bearded iris, Iris pallida Lam.</title>
        <authorList>
            <person name="Bruccoleri R.E."/>
            <person name="Oakeley E.J."/>
            <person name="Faust A.M.E."/>
            <person name="Altorfer M."/>
            <person name="Dessus-Babus S."/>
            <person name="Burckhardt D."/>
            <person name="Oertli M."/>
            <person name="Naumann U."/>
            <person name="Petersen F."/>
            <person name="Wong J."/>
        </authorList>
    </citation>
    <scope>NUCLEOTIDE SEQUENCE</scope>
    <source>
        <strain evidence="1">GSM-AAB239-AS_SAM_17_03QT</strain>
    </source>
</reference>
<evidence type="ECO:0000313" key="1">
    <source>
        <dbReference type="EMBL" id="KAJ6824748.1"/>
    </source>
</evidence>
<organism evidence="1 2">
    <name type="scientific">Iris pallida</name>
    <name type="common">Sweet iris</name>
    <dbReference type="NCBI Taxonomy" id="29817"/>
    <lineage>
        <taxon>Eukaryota</taxon>
        <taxon>Viridiplantae</taxon>
        <taxon>Streptophyta</taxon>
        <taxon>Embryophyta</taxon>
        <taxon>Tracheophyta</taxon>
        <taxon>Spermatophyta</taxon>
        <taxon>Magnoliopsida</taxon>
        <taxon>Liliopsida</taxon>
        <taxon>Asparagales</taxon>
        <taxon>Iridaceae</taxon>
        <taxon>Iridoideae</taxon>
        <taxon>Irideae</taxon>
        <taxon>Iris</taxon>
    </lineage>
</organism>
<sequence>MTPMVCCDVCQKWVYCACDGIRMFPRDVLISFTGSIIRKEILSDTILEEELFPKHTVLQILRVIQIIVENFHNKSSFNGLENLKLLLASTDSEVLIDTLETLSALVGINPSKLNASGKLIGCGSMNNHLLFLAQGWDNKEEGLGLHSCVVANERNQHEGLSLFPADMENECDGSKYRVGSMLHFEFNVAASHSSVESSERSKSSNLCVIHIHELHLHKEDDLIILKECVDQFSVPIDHRFSLLTRVSYAHTFRSPRTKLL</sequence>
<accession>A0AAX6G8Q4</accession>
<comment type="caution">
    <text evidence="1">The sequence shown here is derived from an EMBL/GenBank/DDBJ whole genome shotgun (WGS) entry which is preliminary data.</text>
</comment>
<reference evidence="1" key="2">
    <citation type="submission" date="2023-04" db="EMBL/GenBank/DDBJ databases">
        <authorList>
            <person name="Bruccoleri R.E."/>
            <person name="Oakeley E.J."/>
            <person name="Faust A.-M."/>
            <person name="Dessus-Babus S."/>
            <person name="Altorfer M."/>
            <person name="Burckhardt D."/>
            <person name="Oertli M."/>
            <person name="Naumann U."/>
            <person name="Petersen F."/>
            <person name="Wong J."/>
        </authorList>
    </citation>
    <scope>NUCLEOTIDE SEQUENCE</scope>
    <source>
        <strain evidence="1">GSM-AAB239-AS_SAM_17_03QT</strain>
        <tissue evidence="1">Leaf</tissue>
    </source>
</reference>
<dbReference type="Proteomes" id="UP001140949">
    <property type="component" value="Unassembled WGS sequence"/>
</dbReference>
<protein>
    <submittedName>
        <fullName evidence="1">E3 ubiquitin-protein ligase UPL1-like</fullName>
    </submittedName>
</protein>